<organism evidence="1 2">
    <name type="scientific">Kribbella flavida (strain DSM 17836 / JCM 10339 / NBRC 14399)</name>
    <dbReference type="NCBI Taxonomy" id="479435"/>
    <lineage>
        <taxon>Bacteria</taxon>
        <taxon>Bacillati</taxon>
        <taxon>Actinomycetota</taxon>
        <taxon>Actinomycetes</taxon>
        <taxon>Propionibacteriales</taxon>
        <taxon>Kribbellaceae</taxon>
        <taxon>Kribbella</taxon>
    </lineage>
</organism>
<dbReference type="Proteomes" id="UP000007967">
    <property type="component" value="Chromosome"/>
</dbReference>
<evidence type="ECO:0000313" key="1">
    <source>
        <dbReference type="EMBL" id="ADB29894.1"/>
    </source>
</evidence>
<evidence type="ECO:0000313" key="2">
    <source>
        <dbReference type="Proteomes" id="UP000007967"/>
    </source>
</evidence>
<reference evidence="1 2" key="2">
    <citation type="journal article" date="2010" name="Stand. Genomic Sci.">
        <title>Complete genome sequence of Kribbella flavida type strain (IFO 14399).</title>
        <authorList>
            <person name="Pukall R."/>
            <person name="Lapidus A."/>
            <person name="Glavina Del Rio T."/>
            <person name="Copeland A."/>
            <person name="Tice H."/>
            <person name="Cheng J.-F."/>
            <person name="Lucas S."/>
            <person name="Chen F."/>
            <person name="Nolan M."/>
            <person name="LaButti K."/>
            <person name="Pati A."/>
            <person name="Ivanova N."/>
            <person name="Mavrommatis K."/>
            <person name="Mikhailova N."/>
            <person name="Pitluck S."/>
            <person name="Bruce D."/>
            <person name="Goodwin L."/>
            <person name="Land M."/>
            <person name="Hauser L."/>
            <person name="Chang Y.-J."/>
            <person name="Jeffries C.D."/>
            <person name="Chen A."/>
            <person name="Palaniappan K."/>
            <person name="Chain P."/>
            <person name="Rohde M."/>
            <person name="Goeker M."/>
            <person name="Bristow J."/>
            <person name="Eisen J.A."/>
            <person name="Markowitz V."/>
            <person name="Hugenholtz P."/>
            <person name="Kyrpides N.C."/>
            <person name="Klenk H.-P."/>
            <person name="Brettin T."/>
        </authorList>
    </citation>
    <scope>NUCLEOTIDE SEQUENCE [LARGE SCALE GENOMIC DNA]</scope>
    <source>
        <strain evidence="2">DSM 17836 / JCM 10339 / NBRC 14399</strain>
    </source>
</reference>
<dbReference type="OrthoDB" id="4393730at2"/>
<dbReference type="InterPro" id="IPR050490">
    <property type="entry name" value="Bact_solute-bd_prot1"/>
</dbReference>
<dbReference type="PANTHER" id="PTHR43649">
    <property type="entry name" value="ARABINOSE-BINDING PROTEIN-RELATED"/>
    <property type="match status" value="1"/>
</dbReference>
<dbReference type="HOGENOM" id="CLU_031285_10_0_11"/>
<dbReference type="AlphaFoldDB" id="D2PYP8"/>
<dbReference type="Pfam" id="PF13416">
    <property type="entry name" value="SBP_bac_8"/>
    <property type="match status" value="1"/>
</dbReference>
<keyword evidence="2" id="KW-1185">Reference proteome</keyword>
<name>D2PYP8_KRIFD</name>
<dbReference type="RefSeq" id="WP_012918450.1">
    <property type="nucleotide sequence ID" value="NC_013729.1"/>
</dbReference>
<dbReference type="PANTHER" id="PTHR43649:SF14">
    <property type="entry name" value="BLR3389 PROTEIN"/>
    <property type="match status" value="1"/>
</dbReference>
<reference evidence="2" key="1">
    <citation type="submission" date="2009-09" db="EMBL/GenBank/DDBJ databases">
        <title>The complete genome of Kribbella flavida DSM 17836.</title>
        <authorList>
            <consortium name="US DOE Joint Genome Institute (JGI-PGF)"/>
            <person name="Lucas S."/>
            <person name="Copeland A."/>
            <person name="Lapidus A."/>
            <person name="Glavina del Rio T."/>
            <person name="Dalin E."/>
            <person name="Tice H."/>
            <person name="Bruce D."/>
            <person name="Goodwin L."/>
            <person name="Pitluck S."/>
            <person name="Kyrpides N."/>
            <person name="Mavromatis K."/>
            <person name="Ivanova N."/>
            <person name="Saunders E."/>
            <person name="Brettin T."/>
            <person name="Detter J.C."/>
            <person name="Han C."/>
            <person name="Larimer F."/>
            <person name="Land M."/>
            <person name="Hauser L."/>
            <person name="Markowitz V."/>
            <person name="Cheng J.-F."/>
            <person name="Hugenholtz P."/>
            <person name="Woyke T."/>
            <person name="Wu D."/>
            <person name="Pukall R."/>
            <person name="Klenk H.-P."/>
            <person name="Eisen J.A."/>
        </authorList>
    </citation>
    <scope>NUCLEOTIDE SEQUENCE [LARGE SCALE GENOMIC DNA]</scope>
    <source>
        <strain evidence="2">DSM 17836 / JCM 10339 / NBRC 14399</strain>
    </source>
</reference>
<dbReference type="PROSITE" id="PS51318">
    <property type="entry name" value="TAT"/>
    <property type="match status" value="1"/>
</dbReference>
<accession>D2PYP8</accession>
<dbReference type="STRING" id="479435.Kfla_0775"/>
<dbReference type="KEGG" id="kfl:Kfla_0775"/>
<proteinExistence type="predicted"/>
<dbReference type="InterPro" id="IPR006311">
    <property type="entry name" value="TAT_signal"/>
</dbReference>
<dbReference type="eggNOG" id="COG1653">
    <property type="taxonomic scope" value="Bacteria"/>
</dbReference>
<protein>
    <submittedName>
        <fullName evidence="1">Extracellular solute-binding protein family 1</fullName>
    </submittedName>
</protein>
<dbReference type="SUPFAM" id="SSF53850">
    <property type="entry name" value="Periplasmic binding protein-like II"/>
    <property type="match status" value="1"/>
</dbReference>
<gene>
    <name evidence="1" type="ordered locus">Kfla_0775</name>
</gene>
<sequence length="443" mass="47955">MTAPPPAPTPRPATVPPSRLSRRTLLTGALGLAGATALTGCGSVGRNDARVREWNLFGGGDGARLLQIHEQFVAERKDIAFEAYTLDWGPPFYTKLAMSAAGGRAPEVATLHLSRLKGFSPATMLDPIPVDLLAKAGITERDFLPETWSRCQVDGRLYAVPLDQHPFVLYYNTEICQQAGLLGPDGRIKPVKGVDAFLEMLRAVKDVTGKFAASVETTNPWRIWWTLYGQLEGEFFDESGRELVLDDAKALEALQLMAKLSAEGLTPKSANYPALVAQFSNGDAGLSFNGEWEVTTYQAAKMPFSMAPFPVVYDVPKFAGDAHTFVMPHQAARNDADTAATVEYIAWMLKHSAAWAAGGHIPAYQPVVASPEYLKLKPQAEYRSVAPDVLLDPDAWFSGSGAQLQNEAGAAFSGVFSGRTTPRQALDQFKAATRKLLDTPSPV</sequence>
<dbReference type="EMBL" id="CP001736">
    <property type="protein sequence ID" value="ADB29894.1"/>
    <property type="molecule type" value="Genomic_DNA"/>
</dbReference>
<dbReference type="Gene3D" id="3.40.190.10">
    <property type="entry name" value="Periplasmic binding protein-like II"/>
    <property type="match status" value="1"/>
</dbReference>
<dbReference type="InterPro" id="IPR006059">
    <property type="entry name" value="SBP"/>
</dbReference>